<comment type="caution">
    <text evidence="1">The sequence shown here is derived from an EMBL/GenBank/DDBJ whole genome shotgun (WGS) entry which is preliminary data.</text>
</comment>
<evidence type="ECO:0000313" key="2">
    <source>
        <dbReference type="Proteomes" id="UP000789920"/>
    </source>
</evidence>
<dbReference type="EMBL" id="CAJVQC010059110">
    <property type="protein sequence ID" value="CAG8799457.1"/>
    <property type="molecule type" value="Genomic_DNA"/>
</dbReference>
<evidence type="ECO:0000313" key="1">
    <source>
        <dbReference type="EMBL" id="CAG8799457.1"/>
    </source>
</evidence>
<sequence length="115" mass="13117">DVHTSSKYLLYAIKGNYGDEDKYFGQDYIELRFIAIVILLIITAYHMYSSKLAIKINTAFAIIKILILVIISLVGLVKLKEADSKNHWIDIFNNISSDQRSISEQIGNHVNVMLK</sequence>
<name>A0ACA9RMP1_9GLOM</name>
<dbReference type="Proteomes" id="UP000789920">
    <property type="component" value="Unassembled WGS sequence"/>
</dbReference>
<protein>
    <submittedName>
        <fullName evidence="1">4600_t:CDS:1</fullName>
    </submittedName>
</protein>
<feature type="non-terminal residue" evidence="1">
    <location>
        <position position="1"/>
    </location>
</feature>
<organism evidence="1 2">
    <name type="scientific">Racocetra persica</name>
    <dbReference type="NCBI Taxonomy" id="160502"/>
    <lineage>
        <taxon>Eukaryota</taxon>
        <taxon>Fungi</taxon>
        <taxon>Fungi incertae sedis</taxon>
        <taxon>Mucoromycota</taxon>
        <taxon>Glomeromycotina</taxon>
        <taxon>Glomeromycetes</taxon>
        <taxon>Diversisporales</taxon>
        <taxon>Gigasporaceae</taxon>
        <taxon>Racocetra</taxon>
    </lineage>
</organism>
<proteinExistence type="predicted"/>
<reference evidence="1" key="1">
    <citation type="submission" date="2021-06" db="EMBL/GenBank/DDBJ databases">
        <authorList>
            <person name="Kallberg Y."/>
            <person name="Tangrot J."/>
            <person name="Rosling A."/>
        </authorList>
    </citation>
    <scope>NUCLEOTIDE SEQUENCE</scope>
    <source>
        <strain evidence="1">MA461A</strain>
    </source>
</reference>
<gene>
    <name evidence="1" type="ORF">RPERSI_LOCUS20727</name>
</gene>
<accession>A0ACA9RMP1</accession>
<keyword evidence="2" id="KW-1185">Reference proteome</keyword>
<feature type="non-terminal residue" evidence="1">
    <location>
        <position position="115"/>
    </location>
</feature>